<organism evidence="8 9">
    <name type="scientific">Anaplasma ovis str. Haibei</name>
    <dbReference type="NCBI Taxonomy" id="1248439"/>
    <lineage>
        <taxon>Bacteria</taxon>
        <taxon>Pseudomonadati</taxon>
        <taxon>Pseudomonadota</taxon>
        <taxon>Alphaproteobacteria</taxon>
        <taxon>Rickettsiales</taxon>
        <taxon>Anaplasmataceae</taxon>
        <taxon>Anaplasma</taxon>
    </lineage>
</organism>
<dbReference type="InterPro" id="IPR016161">
    <property type="entry name" value="Ald_DH/histidinol_DH"/>
</dbReference>
<dbReference type="GO" id="GO:0003677">
    <property type="term" value="F:DNA binding"/>
    <property type="evidence" value="ECO:0007669"/>
    <property type="project" value="UniProtKB-KW"/>
</dbReference>
<keyword evidence="3" id="KW-0678">Repressor</keyword>
<reference evidence="9" key="1">
    <citation type="submission" date="2018-06" db="EMBL/GenBank/DDBJ databases">
        <title>The Anaplasma ovis genome reveals a high proportion of pseudogenes.</title>
        <authorList>
            <person name="Liu Z."/>
            <person name="Peasley A.M."/>
            <person name="Yang J."/>
            <person name="Li Y."/>
            <person name="Guan G."/>
            <person name="Luo J."/>
            <person name="Yin H."/>
            <person name="Brayton K.A."/>
        </authorList>
    </citation>
    <scope>NUCLEOTIDE SEQUENCE [LARGE SCALE GENOMIC DNA]</scope>
    <source>
        <strain evidence="9">Haibei</strain>
    </source>
</reference>
<dbReference type="RefSeq" id="WP_075139474.1">
    <property type="nucleotide sequence ID" value="NZ_CP015994.1"/>
</dbReference>
<comment type="catalytic activity">
    <reaction evidence="3">
        <text>L-proline + a quinone = (S)-1-pyrroline-5-carboxylate + a quinol + H(+)</text>
        <dbReference type="Rhea" id="RHEA:23784"/>
        <dbReference type="ChEBI" id="CHEBI:15378"/>
        <dbReference type="ChEBI" id="CHEBI:17388"/>
        <dbReference type="ChEBI" id="CHEBI:24646"/>
        <dbReference type="ChEBI" id="CHEBI:60039"/>
        <dbReference type="ChEBI" id="CHEBI:132124"/>
        <dbReference type="EC" id="1.5.5.2"/>
    </reaction>
</comment>
<comment type="pathway">
    <text evidence="3">Amino-acid degradation; L-proline degradation into L-glutamate; L-glutamate from L-proline: step 1/2.</text>
</comment>
<comment type="catalytic activity">
    <reaction evidence="3">
        <text>L-glutamate 5-semialdehyde + NAD(+) + H2O = L-glutamate + NADH + 2 H(+)</text>
        <dbReference type="Rhea" id="RHEA:30235"/>
        <dbReference type="ChEBI" id="CHEBI:15377"/>
        <dbReference type="ChEBI" id="CHEBI:15378"/>
        <dbReference type="ChEBI" id="CHEBI:29985"/>
        <dbReference type="ChEBI" id="CHEBI:57540"/>
        <dbReference type="ChEBI" id="CHEBI:57945"/>
        <dbReference type="ChEBI" id="CHEBI:58066"/>
        <dbReference type="EC" id="1.2.1.88"/>
    </reaction>
</comment>
<keyword evidence="3" id="KW-0804">Transcription</keyword>
<dbReference type="FunFam" id="3.40.309.10:FF:000005">
    <property type="entry name" value="1-pyrroline-5-carboxylate dehydrogenase 1"/>
    <property type="match status" value="1"/>
</dbReference>
<protein>
    <recommendedName>
        <fullName evidence="3">Bifunctional protein PutA</fullName>
    </recommendedName>
    <domain>
        <recommendedName>
            <fullName evidence="3">Proline dehydrogenase</fullName>
            <ecNumber evidence="3">1.5.5.2</ecNumber>
        </recommendedName>
        <alternativeName>
            <fullName evidence="3">Proline oxidase</fullName>
        </alternativeName>
    </domain>
    <domain>
        <recommendedName>
            <fullName evidence="3">Delta-1-pyrroline-5-carboxylate dehydrogenase</fullName>
            <shortName evidence="3">P5C dehydrogenase</shortName>
            <ecNumber evidence="3">1.2.1.88</ecNumber>
        </recommendedName>
        <alternativeName>
            <fullName evidence="3">L-glutamate gamma-semialdehyde dehydrogenase</fullName>
        </alternativeName>
    </domain>
</protein>
<dbReference type="NCBIfam" id="TIGR01238">
    <property type="entry name" value="D1pyr5carbox3"/>
    <property type="match status" value="1"/>
</dbReference>
<dbReference type="InterPro" id="IPR025703">
    <property type="entry name" value="Bifunct_PutA"/>
</dbReference>
<comment type="cofactor">
    <cofactor evidence="3">
        <name>FAD</name>
        <dbReference type="ChEBI" id="CHEBI:57692"/>
    </cofactor>
</comment>
<dbReference type="NCBIfam" id="NF008869">
    <property type="entry name" value="PRK11904.1"/>
    <property type="match status" value="1"/>
</dbReference>
<gene>
    <name evidence="8" type="primary">putA</name>
    <name evidence="8" type="ORF">AOV_02040</name>
</gene>
<dbReference type="PANTHER" id="PTHR42862:SF1">
    <property type="entry name" value="DELTA-1-PYRROLINE-5-CARBOXYLATE DEHYDROGENASE 2, ISOFORM A-RELATED"/>
    <property type="match status" value="1"/>
</dbReference>
<evidence type="ECO:0000256" key="3">
    <source>
        <dbReference type="PIRNR" id="PIRNR000197"/>
    </source>
</evidence>
<keyword evidence="3" id="KW-0274">FAD</keyword>
<feature type="active site" evidence="4">
    <location>
        <position position="831"/>
    </location>
</feature>
<comment type="similarity">
    <text evidence="3">In the C-terminal section; belongs to the aldehyde dehydrogenase family.</text>
</comment>
<evidence type="ECO:0000313" key="9">
    <source>
        <dbReference type="Proteomes" id="UP000259762"/>
    </source>
</evidence>
<feature type="domain" description="Aldehyde dehydrogenase" evidence="5">
    <location>
        <begin position="563"/>
        <end position="1027"/>
    </location>
</feature>
<dbReference type="UniPathway" id="UPA00261">
    <property type="reaction ID" value="UER00373"/>
</dbReference>
<name>A0A2Z2L992_9RICK</name>
<dbReference type="InterPro" id="IPR024082">
    <property type="entry name" value="PRODH_PutA_dom_II"/>
</dbReference>
<dbReference type="GO" id="GO:0004657">
    <property type="term" value="F:proline dehydrogenase activity"/>
    <property type="evidence" value="ECO:0007669"/>
    <property type="project" value="UniProtKB-UniRule"/>
</dbReference>
<proteinExistence type="inferred from homology"/>
<dbReference type="Pfam" id="PF14850">
    <property type="entry name" value="Pro_dh-DNA_bdg"/>
    <property type="match status" value="1"/>
</dbReference>
<dbReference type="InterPro" id="IPR016162">
    <property type="entry name" value="Ald_DH_N"/>
</dbReference>
<evidence type="ECO:0000259" key="7">
    <source>
        <dbReference type="Pfam" id="PF14850"/>
    </source>
</evidence>
<keyword evidence="9" id="KW-1185">Reference proteome</keyword>
<dbReference type="GO" id="GO:0010133">
    <property type="term" value="P:L-proline catabolic process to L-glutamate"/>
    <property type="evidence" value="ECO:0007669"/>
    <property type="project" value="UniProtKB-UniRule"/>
</dbReference>
<evidence type="ECO:0000256" key="2">
    <source>
        <dbReference type="ARBA" id="ARBA00023027"/>
    </source>
</evidence>
<comment type="function">
    <text evidence="3">Oxidizes proline to glutamate for use as a carbon and nitrogen source.</text>
</comment>
<reference evidence="8 9" key="2">
    <citation type="journal article" date="2019" name="BMC Genomics">
        <title>The Anaplasma ovis genome reveals a high proportion of pseudogenes.</title>
        <authorList>
            <person name="Liu Z."/>
            <person name="Peasley A.M."/>
            <person name="Yang J."/>
            <person name="Li Y."/>
            <person name="Guan G."/>
            <person name="Luo J."/>
            <person name="Yin H."/>
            <person name="Brayton K.A."/>
        </authorList>
    </citation>
    <scope>NUCLEOTIDE SEQUENCE [LARGE SCALE GENOMIC DNA]</scope>
    <source>
        <strain evidence="8 9">Haibei</strain>
    </source>
</reference>
<dbReference type="InterPro" id="IPR050485">
    <property type="entry name" value="Proline_metab_enzyme"/>
</dbReference>
<dbReference type="SUPFAM" id="SSF53720">
    <property type="entry name" value="ALDH-like"/>
    <property type="match status" value="1"/>
</dbReference>
<dbReference type="Gene3D" id="1.20.5.460">
    <property type="entry name" value="Single helix bin"/>
    <property type="match status" value="1"/>
</dbReference>
<comment type="similarity">
    <text evidence="3">In the N-terminal section; belongs to the proline dehydrogenase family.</text>
</comment>
<keyword evidence="3" id="KW-0285">Flavoprotein</keyword>
<dbReference type="AlphaFoldDB" id="A0A2Z2L992"/>
<keyword evidence="2 3" id="KW-0520">NAD</keyword>
<dbReference type="InterPro" id="IPR016163">
    <property type="entry name" value="Ald_DH_C"/>
</dbReference>
<dbReference type="PIRSF" id="PIRSF000197">
    <property type="entry name" value="Bifunct_PutA"/>
    <property type="match status" value="1"/>
</dbReference>
<dbReference type="Gene3D" id="3.40.309.10">
    <property type="entry name" value="Aldehyde Dehydrogenase, Chain A, domain 2"/>
    <property type="match status" value="1"/>
</dbReference>
<feature type="domain" description="Proline dehydrogenase PutA" evidence="7">
    <location>
        <begin position="63"/>
        <end position="175"/>
    </location>
</feature>
<keyword evidence="3" id="KW-0805">Transcription regulation</keyword>
<evidence type="ECO:0000256" key="1">
    <source>
        <dbReference type="ARBA" id="ARBA00023002"/>
    </source>
</evidence>
<dbReference type="Pfam" id="PF00171">
    <property type="entry name" value="Aldedh"/>
    <property type="match status" value="1"/>
</dbReference>
<dbReference type="InterPro" id="IPR015590">
    <property type="entry name" value="Aldehyde_DH_dom"/>
</dbReference>
<comment type="pathway">
    <text evidence="3">Amino-acid degradation; L-proline degradation into L-glutamate; L-glutamate from L-proline: step 2/2.</text>
</comment>
<evidence type="ECO:0000259" key="6">
    <source>
        <dbReference type="Pfam" id="PF01619"/>
    </source>
</evidence>
<dbReference type="EC" id="1.5.5.2" evidence="3"/>
<dbReference type="PANTHER" id="PTHR42862">
    <property type="entry name" value="DELTA-1-PYRROLINE-5-CARBOXYLATE DEHYDROGENASE 1, ISOFORM A-RELATED"/>
    <property type="match status" value="1"/>
</dbReference>
<evidence type="ECO:0000256" key="4">
    <source>
        <dbReference type="PIRSR" id="PIRSR000197-1"/>
    </source>
</evidence>
<dbReference type="Gene3D" id="3.20.20.220">
    <property type="match status" value="1"/>
</dbReference>
<dbReference type="GO" id="GO:0003842">
    <property type="term" value="F:L-glutamate gamma-semialdehyde dehydrogenase activity"/>
    <property type="evidence" value="ECO:0007669"/>
    <property type="project" value="UniProtKB-UniRule"/>
</dbReference>
<dbReference type="InterPro" id="IPR024089">
    <property type="entry name" value="PRODH_PutA_dom_I/II"/>
</dbReference>
<dbReference type="InterPro" id="IPR002872">
    <property type="entry name" value="Proline_DH_dom"/>
</dbReference>
<dbReference type="GO" id="GO:0003700">
    <property type="term" value="F:DNA-binding transcription factor activity"/>
    <property type="evidence" value="ECO:0007669"/>
    <property type="project" value="InterPro"/>
</dbReference>
<accession>A0A2Z2L992</accession>
<sequence>MISPLQSPDELRKRMQGLYGADEKSYIRYLTERTEVSQESKVRIYSLAKQVIEKVRANKNTTMIDAFMQQYGLSTEEGVALMCLAESLLRIPDDCTIDDIIRDKITRTTWNKHIGRSASIFVNVSTLALSIGAHMLREVDDSRWYGILGNLLKDMGEPVIRKAALQAMQVLGKHYVCGHTIEEAIARSHEAGRLCSFDALGEAAKTRADADRYFTSYMNILEALGSDSKAGDDLESRHGISVKLSSLHPRYEFSQADYILKDISSKLLELCQVAKKYNVGLTIDAEEARRLELYLMVLDTVFSDSSLNGWEGLGCVIQAYQKRALAALDFVEDIAIRANRKMIVRLVKGAYWDYEIRNAQEMGLDGYPVFTRRAYTDVSYLACVQKLLSKPGTFYPCFATHNAYTLSFVLEMADKDHPGFEFQRLYGMGQGLYDYVTKEVAPNVRCRVYAPIGQHQELLPYLIRRLIENGANVSFVNMINDADIPAECLCADPLERATSFEYAPHPCIPLPSEMFPDGRINSAGVNTSDSLSMLALSEEVSAFDDTCWKACPIIGGQDIEEGELYEVFFPASLSTKVGEVLAATPEHALQSIEVARSSFYRWSNTPVEERAAILERAADLLEKGRGKFFSLLIREGGKVISDAVAEIREAVDFLRYYAMLARDQLTNPIKLPGPAGEENYLYFESRGVFVCISPWNFPLAIFLGPIAAALVTGNTVIAKPAEQTSLVAYEAVKLLYEAGVPTDVLCFVPGRGEVLGNALLSSASIAGVVFTGSTETANIINQVVAGRGRDIIPLIAETGGINAMIVDSSALPEQVVEDVITSAFKSAGQRCSSLRVLFLQEEVADKTIEMLLGAVAELRLGNPMALSTDIGPVIDQQSFDMLTSYAEEMRKKKIKLLCRADISYLSGEEEGYFFPPHIFELESVSQLSREVFGPVLHVIRYKKPDLLGMLDDINSTGYGLTFAIQSRIQSSIDDITDRIGAGNVYVNRNQVGAVVGVQPFGGRGLSGTGPKAGGPHYLHRFLTEKTVTVNAAALGGSVSLVCLEDEWA</sequence>
<dbReference type="EMBL" id="CP015994">
    <property type="protein sequence ID" value="ASI48191.1"/>
    <property type="molecule type" value="Genomic_DNA"/>
</dbReference>
<dbReference type="GO" id="GO:0009898">
    <property type="term" value="C:cytoplasmic side of plasma membrane"/>
    <property type="evidence" value="ECO:0007669"/>
    <property type="project" value="TreeGrafter"/>
</dbReference>
<dbReference type="Gene3D" id="3.40.605.10">
    <property type="entry name" value="Aldehyde Dehydrogenase, Chain A, domain 1"/>
    <property type="match status" value="1"/>
</dbReference>
<evidence type="ECO:0000313" key="8">
    <source>
        <dbReference type="EMBL" id="ASI48191.1"/>
    </source>
</evidence>
<feature type="active site" evidence="4">
    <location>
        <position position="797"/>
    </location>
</feature>
<dbReference type="CDD" id="cd07125">
    <property type="entry name" value="ALDH_PutA-P5CDH"/>
    <property type="match status" value="1"/>
</dbReference>
<dbReference type="KEGG" id="aoh:AOV_02040"/>
<dbReference type="Proteomes" id="UP000259762">
    <property type="component" value="Chromosome"/>
</dbReference>
<dbReference type="SUPFAM" id="SSF51730">
    <property type="entry name" value="FAD-linked oxidoreductase"/>
    <property type="match status" value="1"/>
</dbReference>
<feature type="domain" description="Proline dehydrogenase" evidence="6">
    <location>
        <begin position="183"/>
        <end position="477"/>
    </location>
</feature>
<dbReference type="InterPro" id="IPR005933">
    <property type="entry name" value="PutA_C"/>
</dbReference>
<evidence type="ECO:0000259" key="5">
    <source>
        <dbReference type="Pfam" id="PF00171"/>
    </source>
</evidence>
<keyword evidence="1 3" id="KW-0560">Oxidoreductase</keyword>
<dbReference type="Pfam" id="PF01619">
    <property type="entry name" value="Pro_dh"/>
    <property type="match status" value="1"/>
</dbReference>
<dbReference type="EC" id="1.2.1.88" evidence="3"/>
<keyword evidence="3" id="KW-0642">Proline metabolism</keyword>
<dbReference type="SUPFAM" id="SSF81935">
    <property type="entry name" value="N-terminal domain of bifunctional PutA protein"/>
    <property type="match status" value="1"/>
</dbReference>
<keyword evidence="3" id="KW-0238">DNA-binding</keyword>
<dbReference type="InterPro" id="IPR029041">
    <property type="entry name" value="FAD-linked_oxidoreductase-like"/>
</dbReference>